<comment type="caution">
    <text evidence="1">The sequence shown here is derived from an EMBL/GenBank/DDBJ whole genome shotgun (WGS) entry which is preliminary data.</text>
</comment>
<protein>
    <submittedName>
        <fullName evidence="1">Uncharacterized protein</fullName>
    </submittedName>
</protein>
<dbReference type="Proteomes" id="UP001630127">
    <property type="component" value="Unassembled WGS sequence"/>
</dbReference>
<dbReference type="AlphaFoldDB" id="A0ABD2Y685"/>
<sequence>MGLPFACDRAEELRCGSILYSDERHLSGEKKRFMKLYVIVGVDLLADYDKLHLIIFGKESGPSGVCEL</sequence>
<evidence type="ECO:0000313" key="2">
    <source>
        <dbReference type="Proteomes" id="UP001630127"/>
    </source>
</evidence>
<reference evidence="1 2" key="1">
    <citation type="submission" date="2024-11" db="EMBL/GenBank/DDBJ databases">
        <title>A near-complete genome assembly of Cinchona calisaya.</title>
        <authorList>
            <person name="Lian D.C."/>
            <person name="Zhao X.W."/>
            <person name="Wei L."/>
        </authorList>
    </citation>
    <scope>NUCLEOTIDE SEQUENCE [LARGE SCALE GENOMIC DNA]</scope>
    <source>
        <tissue evidence="1">Nenye</tissue>
    </source>
</reference>
<proteinExistence type="predicted"/>
<evidence type="ECO:0000313" key="1">
    <source>
        <dbReference type="EMBL" id="KAL3502460.1"/>
    </source>
</evidence>
<gene>
    <name evidence="1" type="ORF">ACH5RR_036909</name>
</gene>
<organism evidence="1 2">
    <name type="scientific">Cinchona calisaya</name>
    <dbReference type="NCBI Taxonomy" id="153742"/>
    <lineage>
        <taxon>Eukaryota</taxon>
        <taxon>Viridiplantae</taxon>
        <taxon>Streptophyta</taxon>
        <taxon>Embryophyta</taxon>
        <taxon>Tracheophyta</taxon>
        <taxon>Spermatophyta</taxon>
        <taxon>Magnoliopsida</taxon>
        <taxon>eudicotyledons</taxon>
        <taxon>Gunneridae</taxon>
        <taxon>Pentapetalae</taxon>
        <taxon>asterids</taxon>
        <taxon>lamiids</taxon>
        <taxon>Gentianales</taxon>
        <taxon>Rubiaceae</taxon>
        <taxon>Cinchonoideae</taxon>
        <taxon>Cinchoneae</taxon>
        <taxon>Cinchona</taxon>
    </lineage>
</organism>
<name>A0ABD2Y685_9GENT</name>
<accession>A0ABD2Y685</accession>
<dbReference type="EMBL" id="JBJUIK010000015">
    <property type="protein sequence ID" value="KAL3502460.1"/>
    <property type="molecule type" value="Genomic_DNA"/>
</dbReference>
<keyword evidence="2" id="KW-1185">Reference proteome</keyword>